<name>A0ABS2UDT4_9LEPT</name>
<protein>
    <submittedName>
        <fullName evidence="1">Uncharacterized protein</fullName>
    </submittedName>
</protein>
<dbReference type="EMBL" id="JAFFPU010000044">
    <property type="protein sequence ID" value="MBM9578113.1"/>
    <property type="molecule type" value="Genomic_DNA"/>
</dbReference>
<dbReference type="RefSeq" id="WP_205280150.1">
    <property type="nucleotide sequence ID" value="NZ_JAFFPU010000044.1"/>
</dbReference>
<keyword evidence="2" id="KW-1185">Reference proteome</keyword>
<comment type="caution">
    <text evidence="1">The sequence shown here is derived from an EMBL/GenBank/DDBJ whole genome shotgun (WGS) entry which is preliminary data.</text>
</comment>
<gene>
    <name evidence="1" type="ORF">JWG45_13230</name>
</gene>
<sequence>MKASAWIQLVDDVNAKSKFQFGKGIGSEDLFLKKNLISAEFVQKNGKMSLKTKEKGIYYETR</sequence>
<organism evidence="1 2">
    <name type="scientific">Leptospira ainlahdjerensis</name>
    <dbReference type="NCBI Taxonomy" id="2810033"/>
    <lineage>
        <taxon>Bacteria</taxon>
        <taxon>Pseudomonadati</taxon>
        <taxon>Spirochaetota</taxon>
        <taxon>Spirochaetia</taxon>
        <taxon>Leptospirales</taxon>
        <taxon>Leptospiraceae</taxon>
        <taxon>Leptospira</taxon>
    </lineage>
</organism>
<reference evidence="1 2" key="1">
    <citation type="submission" date="2021-02" db="EMBL/GenBank/DDBJ databases">
        <title>Leptospira ainlahdjerensis sp. nov., Leptospira ainazelensis sp. nov., Leptospira abararensis sp. nov. and Leptospira chreensis sp. nov., four new species isolated from water sources in Algeria.</title>
        <authorList>
            <person name="Amara Korba A."/>
            <person name="Kainiu M."/>
            <person name="Vincent A.T."/>
            <person name="Mariet J.-F."/>
            <person name="Veyrier F.J."/>
            <person name="Goarant C."/>
            <person name="Picardeau M."/>
        </authorList>
    </citation>
    <scope>NUCLEOTIDE SEQUENCE [LARGE SCALE GENOMIC DNA]</scope>
    <source>
        <strain evidence="1 2">201903070</strain>
    </source>
</reference>
<accession>A0ABS2UDT4</accession>
<evidence type="ECO:0000313" key="2">
    <source>
        <dbReference type="Proteomes" id="UP000724686"/>
    </source>
</evidence>
<evidence type="ECO:0000313" key="1">
    <source>
        <dbReference type="EMBL" id="MBM9578113.1"/>
    </source>
</evidence>
<dbReference type="Proteomes" id="UP000724686">
    <property type="component" value="Unassembled WGS sequence"/>
</dbReference>
<proteinExistence type="predicted"/>